<accession>A0AAW9JQU2</accession>
<dbReference type="AlphaFoldDB" id="A0AAW9JQU2"/>
<dbReference type="PROSITE" id="PS50943">
    <property type="entry name" value="HTH_CROC1"/>
    <property type="match status" value="1"/>
</dbReference>
<dbReference type="Pfam" id="PF01381">
    <property type="entry name" value="HTH_3"/>
    <property type="match status" value="1"/>
</dbReference>
<comment type="caution">
    <text evidence="2">The sequence shown here is derived from an EMBL/GenBank/DDBJ whole genome shotgun (WGS) entry which is preliminary data.</text>
</comment>
<dbReference type="Proteomes" id="UP001290462">
    <property type="component" value="Unassembled WGS sequence"/>
</dbReference>
<dbReference type="Gene3D" id="1.10.260.40">
    <property type="entry name" value="lambda repressor-like DNA-binding domains"/>
    <property type="match status" value="1"/>
</dbReference>
<feature type="domain" description="HTH cro/C1-type" evidence="1">
    <location>
        <begin position="8"/>
        <end position="61"/>
    </location>
</feature>
<gene>
    <name evidence="2" type="ORF">RAK27_09270</name>
</gene>
<organism evidence="2 3">
    <name type="scientific">Carnobacterium maltaromaticum</name>
    <name type="common">Carnobacterium piscicola</name>
    <dbReference type="NCBI Taxonomy" id="2751"/>
    <lineage>
        <taxon>Bacteria</taxon>
        <taxon>Bacillati</taxon>
        <taxon>Bacillota</taxon>
        <taxon>Bacilli</taxon>
        <taxon>Lactobacillales</taxon>
        <taxon>Carnobacteriaceae</taxon>
        <taxon>Carnobacterium</taxon>
    </lineage>
</organism>
<dbReference type="SUPFAM" id="SSF47413">
    <property type="entry name" value="lambda repressor-like DNA-binding domains"/>
    <property type="match status" value="1"/>
</dbReference>
<proteinExistence type="predicted"/>
<evidence type="ECO:0000313" key="3">
    <source>
        <dbReference type="Proteomes" id="UP001290462"/>
    </source>
</evidence>
<dbReference type="PANTHER" id="PTHR37038:SF12">
    <property type="entry name" value="TRANSCRIPTIONAL REGULATOR"/>
    <property type="match status" value="1"/>
</dbReference>
<protein>
    <submittedName>
        <fullName evidence="2">Helix-turn-helix domain-containing protein</fullName>
    </submittedName>
</protein>
<dbReference type="NCBIfam" id="TIGR01716">
    <property type="entry name" value="RGG_Cterm"/>
    <property type="match status" value="1"/>
</dbReference>
<sequence>MSSYGETIRKIRLDKGISQKALYTGILSKSYAIEFEKGKHEISLKRIEQILDQLIVPLDEFLFIYRGYSLSEKEWFSARYAEYGNSNNLTGLYSLLKEYEHRKDSLSEIRSAEIRSRIRQLNEFNQERHYKKSAILAEDQLIIQQYLSNLESWTLHEIQLFANTLDFIDYQQKATYFKALTPSFEKYRNYDRGKQILCGFLTNVIYELIQDNELLLAEHLVNELHSLSTQLTEIFFKIIAKFYQGLIFIGQLNKEKGQAMTQEAIGILLALDQNHQAKLFEVIATDFSEKIKAAHEC</sequence>
<dbReference type="CDD" id="cd00093">
    <property type="entry name" value="HTH_XRE"/>
    <property type="match status" value="1"/>
</dbReference>
<dbReference type="EMBL" id="JAVBVO010000003">
    <property type="protein sequence ID" value="MDZ5758842.1"/>
    <property type="molecule type" value="Genomic_DNA"/>
</dbReference>
<dbReference type="Pfam" id="PF21259">
    <property type="entry name" value="Rgg_C"/>
    <property type="match status" value="1"/>
</dbReference>
<dbReference type="InterPro" id="IPR010982">
    <property type="entry name" value="Lambda_DNA-bd_dom_sf"/>
</dbReference>
<dbReference type="SMART" id="SM00530">
    <property type="entry name" value="HTH_XRE"/>
    <property type="match status" value="1"/>
</dbReference>
<dbReference type="GO" id="GO:0003677">
    <property type="term" value="F:DNA binding"/>
    <property type="evidence" value="ECO:0007669"/>
    <property type="project" value="InterPro"/>
</dbReference>
<name>A0AAW9JQU2_CARML</name>
<dbReference type="InterPro" id="IPR010057">
    <property type="entry name" value="Transcription_activator_Rgg_C"/>
</dbReference>
<evidence type="ECO:0000313" key="2">
    <source>
        <dbReference type="EMBL" id="MDZ5758842.1"/>
    </source>
</evidence>
<dbReference type="PANTHER" id="PTHR37038">
    <property type="entry name" value="TRANSCRIPTIONAL REGULATOR-RELATED"/>
    <property type="match status" value="1"/>
</dbReference>
<evidence type="ECO:0000259" key="1">
    <source>
        <dbReference type="PROSITE" id="PS50943"/>
    </source>
</evidence>
<dbReference type="InterPro" id="IPR001387">
    <property type="entry name" value="Cro/C1-type_HTH"/>
</dbReference>
<dbReference type="RefSeq" id="WP_322808935.1">
    <property type="nucleotide sequence ID" value="NZ_JAVBVO010000003.1"/>
</dbReference>
<reference evidence="2" key="1">
    <citation type="submission" date="2023-08" db="EMBL/GenBank/DDBJ databases">
        <title>Genomic characterization of piscicolin 126 produced by Carnobacterium maltaromaticum CM22 strain isolated from salmon (Salmo salar).</title>
        <authorList>
            <person name="Gonzalez-Gragera E."/>
            <person name="Garcia-Lopez J.D."/>
            <person name="Teso-Perez C."/>
            <person name="Gimenez-Hernandez I."/>
            <person name="Peralta-Sanchez J.M."/>
            <person name="Valdivia E."/>
            <person name="Montalban-Lopez M."/>
            <person name="Martin-Platero A.M."/>
            <person name="Banos A."/>
            <person name="Martinez-Bueno M."/>
        </authorList>
    </citation>
    <scope>NUCLEOTIDE SEQUENCE</scope>
    <source>
        <strain evidence="2">CM22</strain>
    </source>
</reference>
<dbReference type="InterPro" id="IPR053163">
    <property type="entry name" value="HTH-type_regulator_Rgg"/>
</dbReference>